<protein>
    <submittedName>
        <fullName evidence="2">Uncharacterized protein</fullName>
    </submittedName>
</protein>
<dbReference type="RefSeq" id="WP_338394304.1">
    <property type="nucleotide sequence ID" value="NZ_AP025314.1"/>
</dbReference>
<evidence type="ECO:0000313" key="3">
    <source>
        <dbReference type="Proteomes" id="UP001348817"/>
    </source>
</evidence>
<accession>A0AAU9CMF6</accession>
<evidence type="ECO:0000256" key="1">
    <source>
        <dbReference type="SAM" id="MobiDB-lite"/>
    </source>
</evidence>
<gene>
    <name evidence="2" type="ORF">FUAX_15190</name>
</gene>
<proteinExistence type="predicted"/>
<dbReference type="EMBL" id="AP025314">
    <property type="protein sequence ID" value="BDD09087.1"/>
    <property type="molecule type" value="Genomic_DNA"/>
</dbReference>
<feature type="region of interest" description="Disordered" evidence="1">
    <location>
        <begin position="1"/>
        <end position="25"/>
    </location>
</feature>
<feature type="compositionally biased region" description="Basic and acidic residues" evidence="1">
    <location>
        <begin position="1"/>
        <end position="15"/>
    </location>
</feature>
<organism evidence="2 3">
    <name type="scientific">Fulvitalea axinellae</name>
    <dbReference type="NCBI Taxonomy" id="1182444"/>
    <lineage>
        <taxon>Bacteria</taxon>
        <taxon>Pseudomonadati</taxon>
        <taxon>Bacteroidota</taxon>
        <taxon>Cytophagia</taxon>
        <taxon>Cytophagales</taxon>
        <taxon>Persicobacteraceae</taxon>
        <taxon>Fulvitalea</taxon>
    </lineage>
</organism>
<name>A0AAU9CMF6_9BACT</name>
<reference evidence="2 3" key="1">
    <citation type="submission" date="2021-12" db="EMBL/GenBank/DDBJ databases">
        <title>Genome sequencing of bacteria with rrn-lacking chromosome and rrn-plasmid.</title>
        <authorList>
            <person name="Anda M."/>
            <person name="Iwasaki W."/>
        </authorList>
    </citation>
    <scope>NUCLEOTIDE SEQUENCE [LARGE SCALE GENOMIC DNA]</scope>
    <source>
        <strain evidence="2 3">DSM 100852</strain>
    </source>
</reference>
<dbReference type="AlphaFoldDB" id="A0AAU9CMF6"/>
<dbReference type="Proteomes" id="UP001348817">
    <property type="component" value="Chromosome"/>
</dbReference>
<keyword evidence="3" id="KW-1185">Reference proteome</keyword>
<evidence type="ECO:0000313" key="2">
    <source>
        <dbReference type="EMBL" id="BDD09087.1"/>
    </source>
</evidence>
<dbReference type="KEGG" id="fax:FUAX_15190"/>
<sequence>MFRFRERKEKGDGLRNKKGKAGGGVVQRYSKVPAGGYVPGKGGVAFSHLALERLEELARCVSERSEFFGEGEGHFTKRKVPEGHLLEEGRRESRPGLKVADDEAFALEDSPERVGRFFTTEDVVRHSNGVFESSASLVRFVMDKGNSLVLGSSGKELFSVVPDLSTIDGCVDCSEMAGRIMGATGDLTQAVVFGSDNYEVPSIAESGMTRKAFEGMEAGKSPRESFPEGERFHTPSKSAEVLRETFKETPESVLTERAKFWGVNESACPEVGEAYLKLAPLWDEEEEIGGALGVFGERLERLYGKYGLGKGAKAPEEMIREQTKILWNMHYGAVVARSGSDSVTLENYTWYLRPVKELIAAFERLWLRFGMFRDLVERYFEHKKEEPVLSSAVYILWEEAAGILKFGESVLDEGSDLRKRVCLVREEFKKNLSFSDFREQPYHFKMYGTDKGYSFHEEWSDTLPAGSVTFRVRESYGLHVEELWQTVIGKWRSLGETVAVLGRSECQEWSASLLQRMKEKEAEMEKEYNDRLRSSGELKAVAELKNEALDRIREMALGALADEFSEVVGIAMPGGKKEALQSLRRVRKDCNDAETEQRLEAFASWFGPVYKALDGGRSFLPF</sequence>